<dbReference type="WBParaSite" id="nRc.2.0.1.t01386-RA">
    <property type="protein sequence ID" value="nRc.2.0.1.t01386-RA"/>
    <property type="gene ID" value="nRc.2.0.1.g01386"/>
</dbReference>
<accession>A0A915HJ81</accession>
<dbReference type="Proteomes" id="UP000887565">
    <property type="component" value="Unplaced"/>
</dbReference>
<evidence type="ECO:0000313" key="1">
    <source>
        <dbReference type="Proteomes" id="UP000887565"/>
    </source>
</evidence>
<dbReference type="AlphaFoldDB" id="A0A915HJ81"/>
<reference evidence="2" key="1">
    <citation type="submission" date="2022-11" db="UniProtKB">
        <authorList>
            <consortium name="WormBaseParasite"/>
        </authorList>
    </citation>
    <scope>IDENTIFICATION</scope>
</reference>
<keyword evidence="1" id="KW-1185">Reference proteome</keyword>
<proteinExistence type="predicted"/>
<protein>
    <submittedName>
        <fullName evidence="2">Uncharacterized protein</fullName>
    </submittedName>
</protein>
<organism evidence="1 2">
    <name type="scientific">Romanomermis culicivorax</name>
    <name type="common">Nematode worm</name>
    <dbReference type="NCBI Taxonomy" id="13658"/>
    <lineage>
        <taxon>Eukaryota</taxon>
        <taxon>Metazoa</taxon>
        <taxon>Ecdysozoa</taxon>
        <taxon>Nematoda</taxon>
        <taxon>Enoplea</taxon>
        <taxon>Dorylaimia</taxon>
        <taxon>Mermithida</taxon>
        <taxon>Mermithoidea</taxon>
        <taxon>Mermithidae</taxon>
        <taxon>Romanomermis</taxon>
    </lineage>
</organism>
<evidence type="ECO:0000313" key="2">
    <source>
        <dbReference type="WBParaSite" id="nRc.2.0.1.t01386-RA"/>
    </source>
</evidence>
<sequence>MPFFCLCNHANVEHSTKALGQKMHLAKLPSIKGSKQNTSSMTDDKKTEPYDNIALCAETNCILKQQFPCLQQNGISHEKEV</sequence>
<name>A0A915HJ81_ROMCU</name>